<keyword evidence="1" id="KW-1185">Reference proteome</keyword>
<organism evidence="1 2">
    <name type="scientific">Panagrolaimus davidi</name>
    <dbReference type="NCBI Taxonomy" id="227884"/>
    <lineage>
        <taxon>Eukaryota</taxon>
        <taxon>Metazoa</taxon>
        <taxon>Ecdysozoa</taxon>
        <taxon>Nematoda</taxon>
        <taxon>Chromadorea</taxon>
        <taxon>Rhabditida</taxon>
        <taxon>Tylenchina</taxon>
        <taxon>Panagrolaimomorpha</taxon>
        <taxon>Panagrolaimoidea</taxon>
        <taxon>Panagrolaimidae</taxon>
        <taxon>Panagrolaimus</taxon>
    </lineage>
</organism>
<proteinExistence type="predicted"/>
<evidence type="ECO:0000313" key="2">
    <source>
        <dbReference type="WBParaSite" id="PDA_v2.g4797.t1"/>
    </source>
</evidence>
<evidence type="ECO:0000313" key="1">
    <source>
        <dbReference type="Proteomes" id="UP000887578"/>
    </source>
</evidence>
<protein>
    <submittedName>
        <fullName evidence="2">Uncharacterized protein</fullName>
    </submittedName>
</protein>
<reference evidence="2" key="1">
    <citation type="submission" date="2022-11" db="UniProtKB">
        <authorList>
            <consortium name="WormBaseParasite"/>
        </authorList>
    </citation>
    <scope>IDENTIFICATION</scope>
</reference>
<accession>A0A914QT08</accession>
<dbReference type="Proteomes" id="UP000887578">
    <property type="component" value="Unplaced"/>
</dbReference>
<dbReference type="AlphaFoldDB" id="A0A914QT08"/>
<name>A0A914QT08_9BILA</name>
<dbReference type="WBParaSite" id="PDA_v2.g4797.t1">
    <property type="protein sequence ID" value="PDA_v2.g4797.t1"/>
    <property type="gene ID" value="PDA_v2.g4797"/>
</dbReference>
<sequence>METSKQIVMKIVKFKVVPEEKLFEKIYEWAENQAQKKHEESNGEIFDMNDAIKFELTEILPYIQFKKMNLNFLHRFVVKKGFLFSYDELSEILDFVYSRVTVKVTNSKGQTIFGMLPDDSAIVANIKSLKNVQSMSFRATPWWLRDFKVPSTRSSLKKRDDVEWYLFYYFNGGLGMAHRTAIHKSYYLLAEMTPGTSGFDIDGKCEIEIE</sequence>